<name>A0A0A9EFQ7_ARUDO</name>
<protein>
    <submittedName>
        <fullName evidence="1">Uncharacterized protein</fullName>
    </submittedName>
</protein>
<accession>A0A0A9EFQ7</accession>
<reference evidence="1" key="2">
    <citation type="journal article" date="2015" name="Data Brief">
        <title>Shoot transcriptome of the giant reed, Arundo donax.</title>
        <authorList>
            <person name="Barrero R.A."/>
            <person name="Guerrero F.D."/>
            <person name="Moolhuijzen P."/>
            <person name="Goolsby J.A."/>
            <person name="Tidwell J."/>
            <person name="Bellgard S.E."/>
            <person name="Bellgard M.I."/>
        </authorList>
    </citation>
    <scope>NUCLEOTIDE SEQUENCE</scope>
    <source>
        <tissue evidence="1">Shoot tissue taken approximately 20 cm above the soil surface</tissue>
    </source>
</reference>
<evidence type="ECO:0000313" key="1">
    <source>
        <dbReference type="EMBL" id="JAD99569.1"/>
    </source>
</evidence>
<dbReference type="EMBL" id="GBRH01198326">
    <property type="protein sequence ID" value="JAD99569.1"/>
    <property type="molecule type" value="Transcribed_RNA"/>
</dbReference>
<sequence>MLRPSHRRMMRASHLHRRQKPRPLLGLTGRALTVVGTAVAAMGAHALVVPRHLAPGVTGGGGRTLVRRAMV</sequence>
<dbReference type="AlphaFoldDB" id="A0A0A9EFQ7"/>
<proteinExistence type="predicted"/>
<organism evidence="1">
    <name type="scientific">Arundo donax</name>
    <name type="common">Giant reed</name>
    <name type="synonym">Donax arundinaceus</name>
    <dbReference type="NCBI Taxonomy" id="35708"/>
    <lineage>
        <taxon>Eukaryota</taxon>
        <taxon>Viridiplantae</taxon>
        <taxon>Streptophyta</taxon>
        <taxon>Embryophyta</taxon>
        <taxon>Tracheophyta</taxon>
        <taxon>Spermatophyta</taxon>
        <taxon>Magnoliopsida</taxon>
        <taxon>Liliopsida</taxon>
        <taxon>Poales</taxon>
        <taxon>Poaceae</taxon>
        <taxon>PACMAD clade</taxon>
        <taxon>Arundinoideae</taxon>
        <taxon>Arundineae</taxon>
        <taxon>Arundo</taxon>
    </lineage>
</organism>
<reference evidence="1" key="1">
    <citation type="submission" date="2014-09" db="EMBL/GenBank/DDBJ databases">
        <authorList>
            <person name="Magalhaes I.L.F."/>
            <person name="Oliveira U."/>
            <person name="Santos F.R."/>
            <person name="Vidigal T.H.D.A."/>
            <person name="Brescovit A.D."/>
            <person name="Santos A.J."/>
        </authorList>
    </citation>
    <scope>NUCLEOTIDE SEQUENCE</scope>
    <source>
        <tissue evidence="1">Shoot tissue taken approximately 20 cm above the soil surface</tissue>
    </source>
</reference>